<dbReference type="Proteomes" id="UP000014585">
    <property type="component" value="Unassembled WGS sequence"/>
</dbReference>
<evidence type="ECO:0000313" key="2">
    <source>
        <dbReference type="Proteomes" id="UP000014585"/>
    </source>
</evidence>
<proteinExistence type="predicted"/>
<sequence length="47" mass="5325">MYGSINIYSASFKSQLRLLLLFIPVTGSSQRPGMLSFAALLQLEWFE</sequence>
<protein>
    <submittedName>
        <fullName evidence="1">Uncharacterized protein</fullName>
    </submittedName>
</protein>
<comment type="caution">
    <text evidence="1">The sequence shown here is derived from an EMBL/GenBank/DDBJ whole genome shotgun (WGS) entry which is preliminary data.</text>
</comment>
<reference evidence="1 2" key="1">
    <citation type="submission" date="2013-04" db="EMBL/GenBank/DDBJ databases">
        <authorList>
            <person name="Weinstock G."/>
            <person name="Sodergren E."/>
            <person name="Lobos E.A."/>
            <person name="Fulton L."/>
            <person name="Fulton R."/>
            <person name="Courtney L."/>
            <person name="Fronick C."/>
            <person name="O'Laughlin M."/>
            <person name="Godfrey J."/>
            <person name="Wilson R.M."/>
            <person name="Miner T."/>
            <person name="Farmer C."/>
            <person name="Delehaunty K."/>
            <person name="Cordes M."/>
            <person name="Minx P."/>
            <person name="Tomlinson C."/>
            <person name="Chen J."/>
            <person name="Wollam A."/>
            <person name="Pepin K.H."/>
            <person name="Palsikar V.B."/>
            <person name="Zhang X."/>
            <person name="Suruliraj S."/>
            <person name="Perna N.T."/>
            <person name="Plunkett G."/>
            <person name="Warren W."/>
            <person name="Mitreva M."/>
            <person name="Mardis E.R."/>
            <person name="Wilson R.K."/>
        </authorList>
    </citation>
    <scope>NUCLEOTIDE SEQUENCE [LARGE SCALE GENOMIC DNA]</scope>
    <source>
        <strain evidence="1 2">DSM 4568</strain>
    </source>
</reference>
<gene>
    <name evidence="1" type="ORF">HMPREF0201_00518</name>
</gene>
<name>S3J4H5_9ENTR</name>
<dbReference type="PATRIC" id="fig|566551.4.peg.479"/>
<dbReference type="HOGENOM" id="CLU_3166050_0_0_6"/>
<evidence type="ECO:0000313" key="1">
    <source>
        <dbReference type="EMBL" id="EPF20783.1"/>
    </source>
</evidence>
<dbReference type="EMBL" id="ATDT01000003">
    <property type="protein sequence ID" value="EPF20783.1"/>
    <property type="molecule type" value="Genomic_DNA"/>
</dbReference>
<dbReference type="AlphaFoldDB" id="S3J4H5"/>
<organism evidence="1 2">
    <name type="scientific">Cedecea davisae DSM 4568</name>
    <dbReference type="NCBI Taxonomy" id="566551"/>
    <lineage>
        <taxon>Bacteria</taxon>
        <taxon>Pseudomonadati</taxon>
        <taxon>Pseudomonadota</taxon>
        <taxon>Gammaproteobacteria</taxon>
        <taxon>Enterobacterales</taxon>
        <taxon>Enterobacteriaceae</taxon>
        <taxon>Cedecea</taxon>
    </lineage>
</organism>
<accession>S3J4H5</accession>